<name>A0A4R6KM26_9ACTN</name>
<keyword evidence="5" id="KW-0229">DNA integration</keyword>
<dbReference type="InterPro" id="IPR002104">
    <property type="entry name" value="Integrase_catalytic"/>
</dbReference>
<dbReference type="Gene3D" id="1.10.150.130">
    <property type="match status" value="1"/>
</dbReference>
<dbReference type="AlphaFoldDB" id="A0A4R6KM26"/>
<dbReference type="EMBL" id="SNWQ01000002">
    <property type="protein sequence ID" value="TDO52614.1"/>
    <property type="molecule type" value="Genomic_DNA"/>
</dbReference>
<sequence length="300" mass="34022">MAEHLDDLAASWVRDLKAADRSPKTIKQYMLAVNQFRDWLVAHDRPATAESMTKYAIATWLGDLADLGREPATLQIRFKGLHRFILWLVAEEELGRDPMAGLQPATVKPKPVPIIDDADVAKLFRTCEGKEFTERRDQAILRVLFDCGIRISECAGLEIGDVDLKHHDVVHVHGKGDIDRAVPFGAKTGRALDRYLRARRDHRLANTTDALWLGIRGGLTDDGVEYALKKRAREAGLEHIHAHQFRHGFAHRWLLAGGQERDLKRLAGWRSDAMLERYGNSAADERAREAFKRMRLGDRL</sequence>
<comment type="subcellular location">
    <subcellularLocation>
        <location evidence="1">Cytoplasm</location>
    </subcellularLocation>
</comment>
<dbReference type="Pfam" id="PF00589">
    <property type="entry name" value="Phage_integrase"/>
    <property type="match status" value="1"/>
</dbReference>
<dbReference type="GO" id="GO:0007059">
    <property type="term" value="P:chromosome segregation"/>
    <property type="evidence" value="ECO:0007669"/>
    <property type="project" value="UniProtKB-KW"/>
</dbReference>
<dbReference type="InterPro" id="IPR050090">
    <property type="entry name" value="Tyrosine_recombinase_XerCD"/>
</dbReference>
<proteinExistence type="predicted"/>
<keyword evidence="6 9" id="KW-0238">DNA-binding</keyword>
<evidence type="ECO:0000313" key="13">
    <source>
        <dbReference type="Proteomes" id="UP000295388"/>
    </source>
</evidence>
<evidence type="ECO:0000256" key="3">
    <source>
        <dbReference type="ARBA" id="ARBA00022618"/>
    </source>
</evidence>
<dbReference type="PANTHER" id="PTHR30349:SF77">
    <property type="entry name" value="TYROSINE RECOMBINASE XERC"/>
    <property type="match status" value="1"/>
</dbReference>
<evidence type="ECO:0000259" key="10">
    <source>
        <dbReference type="PROSITE" id="PS51898"/>
    </source>
</evidence>
<dbReference type="PROSITE" id="PS51900">
    <property type="entry name" value="CB"/>
    <property type="match status" value="1"/>
</dbReference>
<dbReference type="Proteomes" id="UP000295388">
    <property type="component" value="Unassembled WGS sequence"/>
</dbReference>
<comment type="caution">
    <text evidence="12">The sequence shown here is derived from an EMBL/GenBank/DDBJ whole genome shotgun (WGS) entry which is preliminary data.</text>
</comment>
<dbReference type="InterPro" id="IPR013762">
    <property type="entry name" value="Integrase-like_cat_sf"/>
</dbReference>
<protein>
    <submittedName>
        <fullName evidence="12">Site-specific recombinase XerD</fullName>
    </submittedName>
</protein>
<dbReference type="PROSITE" id="PS51898">
    <property type="entry name" value="TYR_RECOMBINASE"/>
    <property type="match status" value="1"/>
</dbReference>
<evidence type="ECO:0000256" key="9">
    <source>
        <dbReference type="PROSITE-ProRule" id="PRU01248"/>
    </source>
</evidence>
<feature type="domain" description="Tyr recombinase" evidence="10">
    <location>
        <begin position="109"/>
        <end position="292"/>
    </location>
</feature>
<accession>A0A4R6KM26</accession>
<reference evidence="12 13" key="1">
    <citation type="submission" date="2019-03" db="EMBL/GenBank/DDBJ databases">
        <title>Genomic Encyclopedia of Type Strains, Phase III (KMG-III): the genomes of soil and plant-associated and newly described type strains.</title>
        <authorList>
            <person name="Whitman W."/>
        </authorList>
    </citation>
    <scope>NUCLEOTIDE SEQUENCE [LARGE SCALE GENOMIC DNA]</scope>
    <source>
        <strain evidence="12 13">VKM Ac-2527</strain>
    </source>
</reference>
<evidence type="ECO:0000256" key="5">
    <source>
        <dbReference type="ARBA" id="ARBA00022908"/>
    </source>
</evidence>
<evidence type="ECO:0000256" key="1">
    <source>
        <dbReference type="ARBA" id="ARBA00004496"/>
    </source>
</evidence>
<feature type="domain" description="Core-binding (CB)" evidence="11">
    <location>
        <begin position="3"/>
        <end position="89"/>
    </location>
</feature>
<dbReference type="GO" id="GO:0006310">
    <property type="term" value="P:DNA recombination"/>
    <property type="evidence" value="ECO:0007669"/>
    <property type="project" value="UniProtKB-KW"/>
</dbReference>
<evidence type="ECO:0000256" key="4">
    <source>
        <dbReference type="ARBA" id="ARBA00022829"/>
    </source>
</evidence>
<keyword evidence="13" id="KW-1185">Reference proteome</keyword>
<evidence type="ECO:0000313" key="12">
    <source>
        <dbReference type="EMBL" id="TDO52614.1"/>
    </source>
</evidence>
<dbReference type="InterPro" id="IPR010998">
    <property type="entry name" value="Integrase_recombinase_N"/>
</dbReference>
<gene>
    <name evidence="12" type="ORF">EV643_102453</name>
</gene>
<dbReference type="SUPFAM" id="SSF56349">
    <property type="entry name" value="DNA breaking-rejoining enzymes"/>
    <property type="match status" value="1"/>
</dbReference>
<dbReference type="RefSeq" id="WP_133799019.1">
    <property type="nucleotide sequence ID" value="NZ_SNWQ01000002.1"/>
</dbReference>
<dbReference type="PANTHER" id="PTHR30349">
    <property type="entry name" value="PHAGE INTEGRASE-RELATED"/>
    <property type="match status" value="1"/>
</dbReference>
<keyword evidence="7" id="KW-0233">DNA recombination</keyword>
<organism evidence="12 13">
    <name type="scientific">Kribbella caucasensis</name>
    <dbReference type="NCBI Taxonomy" id="2512215"/>
    <lineage>
        <taxon>Bacteria</taxon>
        <taxon>Bacillati</taxon>
        <taxon>Actinomycetota</taxon>
        <taxon>Actinomycetes</taxon>
        <taxon>Propionibacteriales</taxon>
        <taxon>Kribbellaceae</taxon>
        <taxon>Kribbella</taxon>
    </lineage>
</organism>
<dbReference type="Gene3D" id="1.10.443.10">
    <property type="entry name" value="Intergrase catalytic core"/>
    <property type="match status" value="1"/>
</dbReference>
<evidence type="ECO:0000256" key="6">
    <source>
        <dbReference type="ARBA" id="ARBA00023125"/>
    </source>
</evidence>
<evidence type="ECO:0000256" key="7">
    <source>
        <dbReference type="ARBA" id="ARBA00023172"/>
    </source>
</evidence>
<dbReference type="GO" id="GO:0051301">
    <property type="term" value="P:cell division"/>
    <property type="evidence" value="ECO:0007669"/>
    <property type="project" value="UniProtKB-KW"/>
</dbReference>
<dbReference type="GO" id="GO:0003677">
    <property type="term" value="F:DNA binding"/>
    <property type="evidence" value="ECO:0007669"/>
    <property type="project" value="UniProtKB-UniRule"/>
</dbReference>
<keyword evidence="4" id="KW-0159">Chromosome partition</keyword>
<dbReference type="GO" id="GO:0015074">
    <property type="term" value="P:DNA integration"/>
    <property type="evidence" value="ECO:0007669"/>
    <property type="project" value="UniProtKB-KW"/>
</dbReference>
<dbReference type="OrthoDB" id="148546at2"/>
<evidence type="ECO:0000259" key="11">
    <source>
        <dbReference type="PROSITE" id="PS51900"/>
    </source>
</evidence>
<keyword evidence="2" id="KW-0963">Cytoplasm</keyword>
<dbReference type="InterPro" id="IPR044068">
    <property type="entry name" value="CB"/>
</dbReference>
<keyword evidence="8" id="KW-0131">Cell cycle</keyword>
<evidence type="ECO:0000256" key="2">
    <source>
        <dbReference type="ARBA" id="ARBA00022490"/>
    </source>
</evidence>
<dbReference type="GO" id="GO:0005737">
    <property type="term" value="C:cytoplasm"/>
    <property type="evidence" value="ECO:0007669"/>
    <property type="project" value="UniProtKB-SubCell"/>
</dbReference>
<keyword evidence="3" id="KW-0132">Cell division</keyword>
<dbReference type="InterPro" id="IPR011010">
    <property type="entry name" value="DNA_brk_join_enz"/>
</dbReference>
<evidence type="ECO:0000256" key="8">
    <source>
        <dbReference type="ARBA" id="ARBA00023306"/>
    </source>
</evidence>